<reference evidence="1" key="1">
    <citation type="journal article" date="2014" name="Int. J. Syst. Evol. Microbiol.">
        <title>Complete genome sequence of Corynebacterium casei LMG S-19264T (=DSM 44701T), isolated from a smear-ripened cheese.</title>
        <authorList>
            <consortium name="US DOE Joint Genome Institute (JGI-PGF)"/>
            <person name="Walter F."/>
            <person name="Albersmeier A."/>
            <person name="Kalinowski J."/>
            <person name="Ruckert C."/>
        </authorList>
    </citation>
    <scope>NUCLEOTIDE SEQUENCE</scope>
    <source>
        <strain evidence="1">CGMCC 1.10998</strain>
    </source>
</reference>
<organism evidence="1 2">
    <name type="scientific">Undibacterium terreum</name>
    <dbReference type="NCBI Taxonomy" id="1224302"/>
    <lineage>
        <taxon>Bacteria</taxon>
        <taxon>Pseudomonadati</taxon>
        <taxon>Pseudomonadota</taxon>
        <taxon>Betaproteobacteria</taxon>
        <taxon>Burkholderiales</taxon>
        <taxon>Oxalobacteraceae</taxon>
        <taxon>Undibacterium</taxon>
    </lineage>
</organism>
<evidence type="ECO:0008006" key="3">
    <source>
        <dbReference type="Google" id="ProtNLM"/>
    </source>
</evidence>
<evidence type="ECO:0000313" key="2">
    <source>
        <dbReference type="Proteomes" id="UP000637423"/>
    </source>
</evidence>
<accession>A0A916XR35</accession>
<reference evidence="1" key="2">
    <citation type="submission" date="2020-09" db="EMBL/GenBank/DDBJ databases">
        <authorList>
            <person name="Sun Q."/>
            <person name="Zhou Y."/>
        </authorList>
    </citation>
    <scope>NUCLEOTIDE SEQUENCE</scope>
    <source>
        <strain evidence="1">CGMCC 1.10998</strain>
    </source>
</reference>
<dbReference type="EMBL" id="BMED01000006">
    <property type="protein sequence ID" value="GGC94296.1"/>
    <property type="molecule type" value="Genomic_DNA"/>
</dbReference>
<dbReference type="SUPFAM" id="SSF53850">
    <property type="entry name" value="Periplasmic binding protein-like II"/>
    <property type="match status" value="1"/>
</dbReference>
<protein>
    <recommendedName>
        <fullName evidence="3">4,5-dihydroxyphthalate decarboxylase</fullName>
    </recommendedName>
</protein>
<proteinExistence type="predicted"/>
<dbReference type="RefSeq" id="WP_188568594.1">
    <property type="nucleotide sequence ID" value="NZ_BMED01000006.1"/>
</dbReference>
<dbReference type="Gene3D" id="3.40.190.10">
    <property type="entry name" value="Periplasmic binding protein-like II"/>
    <property type="match status" value="1"/>
</dbReference>
<sequence>MNIENGVLTLSTAIKSYAHTDKLISGEINDPLVKLDCVQVEPIHRAFAPMARSQAFDVSEMAIVTYLQAKAYNKPLIMLPTVVAARLQQPCLICNEKQKRIGLDDLRGARVGVRAYTQTTGMWVRAILAQTYGVRSEDINWVTFEGSHLAEYQDPPSIIHAPAGKDMKSMLLAGELDAAIFGNDLPKDEGIVPVIPNPVEADRIWYAEHRFVPINHVIVMHRAVAEKNAQSVKSVYRMFKEGKAYAKLSPDLPNKLPDGINALRQPLEMILDFCNTQQLLPRKLELDEIFEDCMEFLGEDAY</sequence>
<keyword evidence="2" id="KW-1185">Reference proteome</keyword>
<dbReference type="Proteomes" id="UP000637423">
    <property type="component" value="Unassembled WGS sequence"/>
</dbReference>
<comment type="caution">
    <text evidence="1">The sequence shown here is derived from an EMBL/GenBank/DDBJ whole genome shotgun (WGS) entry which is preliminary data.</text>
</comment>
<name>A0A916XR35_9BURK</name>
<gene>
    <name evidence="1" type="ORF">GCM10011396_47070</name>
</gene>
<dbReference type="AlphaFoldDB" id="A0A916XR35"/>
<evidence type="ECO:0000313" key="1">
    <source>
        <dbReference type="EMBL" id="GGC94296.1"/>
    </source>
</evidence>